<proteinExistence type="predicted"/>
<dbReference type="PROSITE" id="PS00108">
    <property type="entry name" value="PROTEIN_KINASE_ST"/>
    <property type="match status" value="1"/>
</dbReference>
<dbReference type="GO" id="GO:0004674">
    <property type="term" value="F:protein serine/threonine kinase activity"/>
    <property type="evidence" value="ECO:0007669"/>
    <property type="project" value="UniProtKB-KW"/>
</dbReference>
<protein>
    <recommendedName>
        <fullName evidence="2">non-specific serine/threonine protein kinase</fullName>
        <ecNumber evidence="2">2.7.11.1</ecNumber>
    </recommendedName>
</protein>
<dbReference type="Gene3D" id="3.30.200.20">
    <property type="entry name" value="Phosphorylase Kinase, domain 1"/>
    <property type="match status" value="1"/>
</dbReference>
<feature type="compositionally biased region" description="Polar residues" evidence="15">
    <location>
        <begin position="138"/>
        <end position="147"/>
    </location>
</feature>
<evidence type="ECO:0000256" key="3">
    <source>
        <dbReference type="ARBA" id="ARBA00022475"/>
    </source>
</evidence>
<feature type="domain" description="Protein kinase" evidence="17">
    <location>
        <begin position="176"/>
        <end position="453"/>
    </location>
</feature>
<feature type="binding site" evidence="14">
    <location>
        <position position="204"/>
    </location>
    <ligand>
        <name>ATP</name>
        <dbReference type="ChEBI" id="CHEBI:30616"/>
    </ligand>
</feature>
<organism evidence="18 19">
    <name type="scientific">Lithospermum erythrorhizon</name>
    <name type="common">Purple gromwell</name>
    <name type="synonym">Lithospermum officinale var. erythrorhizon</name>
    <dbReference type="NCBI Taxonomy" id="34254"/>
    <lineage>
        <taxon>Eukaryota</taxon>
        <taxon>Viridiplantae</taxon>
        <taxon>Streptophyta</taxon>
        <taxon>Embryophyta</taxon>
        <taxon>Tracheophyta</taxon>
        <taxon>Spermatophyta</taxon>
        <taxon>Magnoliopsida</taxon>
        <taxon>eudicotyledons</taxon>
        <taxon>Gunneridae</taxon>
        <taxon>Pentapetalae</taxon>
        <taxon>asterids</taxon>
        <taxon>lamiids</taxon>
        <taxon>Boraginales</taxon>
        <taxon>Boraginaceae</taxon>
        <taxon>Boraginoideae</taxon>
        <taxon>Lithospermeae</taxon>
        <taxon>Lithospermum</taxon>
    </lineage>
</organism>
<dbReference type="InterPro" id="IPR011009">
    <property type="entry name" value="Kinase-like_dom_sf"/>
</dbReference>
<dbReference type="Gene3D" id="1.10.510.10">
    <property type="entry name" value="Transferase(Phosphotransferase) domain 1"/>
    <property type="match status" value="1"/>
</dbReference>
<feature type="compositionally biased region" description="Basic and acidic residues" evidence="15">
    <location>
        <begin position="532"/>
        <end position="542"/>
    </location>
</feature>
<comment type="subcellular location">
    <subcellularLocation>
        <location evidence="1">Cell membrane</location>
        <topology evidence="1">Single-pass membrane protein</topology>
    </subcellularLocation>
</comment>
<dbReference type="InterPro" id="IPR047117">
    <property type="entry name" value="PERK1-13-like"/>
</dbReference>
<feature type="region of interest" description="Disordered" evidence="15">
    <location>
        <begin position="529"/>
        <end position="550"/>
    </location>
</feature>
<dbReference type="PROSITE" id="PS00107">
    <property type="entry name" value="PROTEIN_KINASE_ATP"/>
    <property type="match status" value="1"/>
</dbReference>
<comment type="caution">
    <text evidence="18">The sequence shown here is derived from an EMBL/GenBank/DDBJ whole genome shotgun (WGS) entry which is preliminary data.</text>
</comment>
<feature type="region of interest" description="Disordered" evidence="15">
    <location>
        <begin position="124"/>
        <end position="147"/>
    </location>
</feature>
<gene>
    <name evidence="18" type="ORF">LIER_10029</name>
</gene>
<name>A0AAV3PK52_LITER</name>
<evidence type="ECO:0000256" key="5">
    <source>
        <dbReference type="ARBA" id="ARBA00022679"/>
    </source>
</evidence>
<keyword evidence="11 16" id="KW-0472">Membrane</keyword>
<dbReference type="PROSITE" id="PS50011">
    <property type="entry name" value="PROTEIN_KINASE_DOM"/>
    <property type="match status" value="1"/>
</dbReference>
<evidence type="ECO:0000313" key="19">
    <source>
        <dbReference type="Proteomes" id="UP001454036"/>
    </source>
</evidence>
<dbReference type="InterPro" id="IPR008271">
    <property type="entry name" value="Ser/Thr_kinase_AS"/>
</dbReference>
<dbReference type="FunFam" id="3.30.200.20:FF:000212">
    <property type="entry name" value="Proline-rich receptor-like protein kinase PERK8"/>
    <property type="match status" value="1"/>
</dbReference>
<evidence type="ECO:0000256" key="9">
    <source>
        <dbReference type="ARBA" id="ARBA00022840"/>
    </source>
</evidence>
<reference evidence="18 19" key="1">
    <citation type="submission" date="2024-01" db="EMBL/GenBank/DDBJ databases">
        <title>The complete chloroplast genome sequence of Lithospermum erythrorhizon: insights into the phylogenetic relationship among Boraginaceae species and the maternal lineages of purple gromwells.</title>
        <authorList>
            <person name="Okada T."/>
            <person name="Watanabe K."/>
        </authorList>
    </citation>
    <scope>NUCLEOTIDE SEQUENCE [LARGE SCALE GENOMIC DNA]</scope>
</reference>
<evidence type="ECO:0000256" key="12">
    <source>
        <dbReference type="ARBA" id="ARBA00047899"/>
    </source>
</evidence>
<dbReference type="PANTHER" id="PTHR47982:SF8">
    <property type="entry name" value="NON-SPECIFIC SERINE_THREONINE PROTEIN KINASE"/>
    <property type="match status" value="1"/>
</dbReference>
<keyword evidence="3" id="KW-1003">Cell membrane</keyword>
<dbReference type="GO" id="GO:0005886">
    <property type="term" value="C:plasma membrane"/>
    <property type="evidence" value="ECO:0007669"/>
    <property type="project" value="UniProtKB-SubCell"/>
</dbReference>
<keyword evidence="4" id="KW-0723">Serine/threonine-protein kinase</keyword>
<evidence type="ECO:0000256" key="16">
    <source>
        <dbReference type="SAM" id="Phobius"/>
    </source>
</evidence>
<evidence type="ECO:0000256" key="2">
    <source>
        <dbReference type="ARBA" id="ARBA00012513"/>
    </source>
</evidence>
<feature type="transmembrane region" description="Helical" evidence="16">
    <location>
        <begin position="38"/>
        <end position="63"/>
    </location>
</feature>
<dbReference type="Pfam" id="PF07714">
    <property type="entry name" value="PK_Tyr_Ser-Thr"/>
    <property type="match status" value="1"/>
</dbReference>
<keyword evidence="7 14" id="KW-0547">Nucleotide-binding</keyword>
<dbReference type="Proteomes" id="UP001454036">
    <property type="component" value="Unassembled WGS sequence"/>
</dbReference>
<keyword evidence="6 16" id="KW-0812">Transmembrane</keyword>
<sequence>MSSVSPELSPPTTTVNTTAPPPPEGGVGGMPTPGRTPLVALGVGIGIGGGLMLFFVCIFIIWYRRKKKHNYGGGGLPCTVQHDPKGDPFTGLPHHWQQNVPSPTENGIVQSKLMSRNDIVSCSPFSADVHDPPPPPSFGSSLNSEKPFSQESSGSCLALPTSTFTYEELALATGHFASANLLGQGGFGYVHKGVLLNGREVAIKQLKLGSCQGEREFQAEVDTISRVDHRHLVTLVGYCVSGAQRLLVYEYVPNKTLEFHLHSKGQPTMNWATRIKIARGSAKGLAYLHDECRPKVIHRDIKSANILIDEDFEAKVADFGLARFYADTDTHVSTRVMGTFGYLAPEYALTGKLTDRSDVFSFGVVLLELITGRRPVDKTEHYLDDNIVDWARPLLLQALDDNNFDGIADPRLQKNYDTLEMTQMVSCASVCVRHLARRRPKMGQILQALQGKISLDALNHIVKSGESTAYGSHESLDYDNSQYKEELKQFRKMAFETLGNTSSELSEPTSNFGIVPSASSSGGLGVTLEIPIRSEDEPRNTDDSQTLVIE</sequence>
<dbReference type="InterPro" id="IPR000719">
    <property type="entry name" value="Prot_kinase_dom"/>
</dbReference>
<comment type="catalytic activity">
    <reaction evidence="13">
        <text>L-seryl-[protein] + ATP = O-phospho-L-seryl-[protein] + ADP + H(+)</text>
        <dbReference type="Rhea" id="RHEA:17989"/>
        <dbReference type="Rhea" id="RHEA-COMP:9863"/>
        <dbReference type="Rhea" id="RHEA-COMP:11604"/>
        <dbReference type="ChEBI" id="CHEBI:15378"/>
        <dbReference type="ChEBI" id="CHEBI:29999"/>
        <dbReference type="ChEBI" id="CHEBI:30616"/>
        <dbReference type="ChEBI" id="CHEBI:83421"/>
        <dbReference type="ChEBI" id="CHEBI:456216"/>
        <dbReference type="EC" id="2.7.11.1"/>
    </reaction>
</comment>
<dbReference type="AlphaFoldDB" id="A0AAV3PK52"/>
<keyword evidence="5" id="KW-0808">Transferase</keyword>
<evidence type="ECO:0000256" key="7">
    <source>
        <dbReference type="ARBA" id="ARBA00022741"/>
    </source>
</evidence>
<evidence type="ECO:0000256" key="1">
    <source>
        <dbReference type="ARBA" id="ARBA00004162"/>
    </source>
</evidence>
<evidence type="ECO:0000313" key="18">
    <source>
        <dbReference type="EMBL" id="GAA0151277.1"/>
    </source>
</evidence>
<dbReference type="EMBL" id="BAABME010001752">
    <property type="protein sequence ID" value="GAA0151277.1"/>
    <property type="molecule type" value="Genomic_DNA"/>
</dbReference>
<comment type="catalytic activity">
    <reaction evidence="12">
        <text>L-threonyl-[protein] + ATP = O-phospho-L-threonyl-[protein] + ADP + H(+)</text>
        <dbReference type="Rhea" id="RHEA:46608"/>
        <dbReference type="Rhea" id="RHEA-COMP:11060"/>
        <dbReference type="Rhea" id="RHEA-COMP:11605"/>
        <dbReference type="ChEBI" id="CHEBI:15378"/>
        <dbReference type="ChEBI" id="CHEBI:30013"/>
        <dbReference type="ChEBI" id="CHEBI:30616"/>
        <dbReference type="ChEBI" id="CHEBI:61977"/>
        <dbReference type="ChEBI" id="CHEBI:456216"/>
        <dbReference type="EC" id="2.7.11.1"/>
    </reaction>
</comment>
<evidence type="ECO:0000256" key="14">
    <source>
        <dbReference type="PROSITE-ProRule" id="PRU10141"/>
    </source>
</evidence>
<evidence type="ECO:0000256" key="10">
    <source>
        <dbReference type="ARBA" id="ARBA00022989"/>
    </source>
</evidence>
<evidence type="ECO:0000256" key="13">
    <source>
        <dbReference type="ARBA" id="ARBA00048679"/>
    </source>
</evidence>
<keyword evidence="18" id="KW-0675">Receptor</keyword>
<dbReference type="InterPro" id="IPR017441">
    <property type="entry name" value="Protein_kinase_ATP_BS"/>
</dbReference>
<keyword evidence="19" id="KW-1185">Reference proteome</keyword>
<keyword evidence="10 16" id="KW-1133">Transmembrane helix</keyword>
<dbReference type="SMART" id="SM00220">
    <property type="entry name" value="S_TKc"/>
    <property type="match status" value="1"/>
</dbReference>
<evidence type="ECO:0000259" key="17">
    <source>
        <dbReference type="PROSITE" id="PS50011"/>
    </source>
</evidence>
<keyword evidence="8" id="KW-0418">Kinase</keyword>
<dbReference type="GO" id="GO:0005524">
    <property type="term" value="F:ATP binding"/>
    <property type="evidence" value="ECO:0007669"/>
    <property type="project" value="UniProtKB-UniRule"/>
</dbReference>
<dbReference type="FunFam" id="1.10.510.10:FF:000173">
    <property type="entry name" value="proline-rich receptor-like protein kinase PERK8"/>
    <property type="match status" value="1"/>
</dbReference>
<dbReference type="EC" id="2.7.11.1" evidence="2"/>
<feature type="region of interest" description="Disordered" evidence="15">
    <location>
        <begin position="1"/>
        <end position="31"/>
    </location>
</feature>
<evidence type="ECO:0000256" key="6">
    <source>
        <dbReference type="ARBA" id="ARBA00022692"/>
    </source>
</evidence>
<dbReference type="PANTHER" id="PTHR47982">
    <property type="entry name" value="PROLINE-RICH RECEPTOR-LIKE PROTEIN KINASE PERK4"/>
    <property type="match status" value="1"/>
</dbReference>
<accession>A0AAV3PK52</accession>
<dbReference type="InterPro" id="IPR001245">
    <property type="entry name" value="Ser-Thr/Tyr_kinase_cat_dom"/>
</dbReference>
<evidence type="ECO:0000256" key="11">
    <source>
        <dbReference type="ARBA" id="ARBA00023136"/>
    </source>
</evidence>
<evidence type="ECO:0000256" key="4">
    <source>
        <dbReference type="ARBA" id="ARBA00022527"/>
    </source>
</evidence>
<keyword evidence="9 14" id="KW-0067">ATP-binding</keyword>
<evidence type="ECO:0000256" key="8">
    <source>
        <dbReference type="ARBA" id="ARBA00022777"/>
    </source>
</evidence>
<evidence type="ECO:0000256" key="15">
    <source>
        <dbReference type="SAM" id="MobiDB-lite"/>
    </source>
</evidence>
<dbReference type="SUPFAM" id="SSF56112">
    <property type="entry name" value="Protein kinase-like (PK-like)"/>
    <property type="match status" value="1"/>
</dbReference>